<dbReference type="Proteomes" id="UP001162483">
    <property type="component" value="Unassembled WGS sequence"/>
</dbReference>
<feature type="non-terminal residue" evidence="2">
    <location>
        <position position="114"/>
    </location>
</feature>
<organism evidence="2 3">
    <name type="scientific">Staurois parvus</name>
    <dbReference type="NCBI Taxonomy" id="386267"/>
    <lineage>
        <taxon>Eukaryota</taxon>
        <taxon>Metazoa</taxon>
        <taxon>Chordata</taxon>
        <taxon>Craniata</taxon>
        <taxon>Vertebrata</taxon>
        <taxon>Euteleostomi</taxon>
        <taxon>Amphibia</taxon>
        <taxon>Batrachia</taxon>
        <taxon>Anura</taxon>
        <taxon>Neobatrachia</taxon>
        <taxon>Ranoidea</taxon>
        <taxon>Ranidae</taxon>
        <taxon>Staurois</taxon>
    </lineage>
</organism>
<gene>
    <name evidence="2" type="ORF">SPARVUS_LOCUS8338745</name>
</gene>
<evidence type="ECO:0000256" key="1">
    <source>
        <dbReference type="SAM" id="MobiDB-lite"/>
    </source>
</evidence>
<protein>
    <submittedName>
        <fullName evidence="2">Uncharacterized protein</fullName>
    </submittedName>
</protein>
<reference evidence="2" key="1">
    <citation type="submission" date="2023-05" db="EMBL/GenBank/DDBJ databases">
        <authorList>
            <person name="Stuckert A."/>
        </authorList>
    </citation>
    <scope>NUCLEOTIDE SEQUENCE</scope>
</reference>
<accession>A0ABN9DXQ1</accession>
<keyword evidence="3" id="KW-1185">Reference proteome</keyword>
<evidence type="ECO:0000313" key="3">
    <source>
        <dbReference type="Proteomes" id="UP001162483"/>
    </source>
</evidence>
<dbReference type="EMBL" id="CATNWA010014800">
    <property type="protein sequence ID" value="CAI9576078.1"/>
    <property type="molecule type" value="Genomic_DNA"/>
</dbReference>
<feature type="compositionally biased region" description="Basic and acidic residues" evidence="1">
    <location>
        <begin position="66"/>
        <end position="76"/>
    </location>
</feature>
<feature type="non-terminal residue" evidence="2">
    <location>
        <position position="1"/>
    </location>
</feature>
<name>A0ABN9DXQ1_9NEOB</name>
<comment type="caution">
    <text evidence="2">The sequence shown here is derived from an EMBL/GenBank/DDBJ whole genome shotgun (WGS) entry which is preliminary data.</text>
</comment>
<sequence length="114" mass="12520">DDPYHRFSDVASWANKCRDSGVSLPRSLGYSDVDSYASEFGSDHSQSSEEPWEGSVSYVNSEAETIEARSEIDGRTKWTPSQPVSRSGSTASSKRRLPAFTPKKEGLVIEEGSQ</sequence>
<evidence type="ECO:0000313" key="2">
    <source>
        <dbReference type="EMBL" id="CAI9576078.1"/>
    </source>
</evidence>
<feature type="region of interest" description="Disordered" evidence="1">
    <location>
        <begin position="35"/>
        <end position="114"/>
    </location>
</feature>
<proteinExistence type="predicted"/>
<feature type="compositionally biased region" description="Polar residues" evidence="1">
    <location>
        <begin position="78"/>
        <end position="92"/>
    </location>
</feature>